<dbReference type="PANTHER" id="PTHR43751">
    <property type="entry name" value="SULFATASE"/>
    <property type="match status" value="1"/>
</dbReference>
<feature type="chain" id="PRO_5022753102" evidence="1">
    <location>
        <begin position="22"/>
        <end position="530"/>
    </location>
</feature>
<sequence precursor="true">MIKLACLLLTMLAGLAQVCQAAERPNILFLFADDWGKYAGIYAEIEAAGGINDVSFTPNIDRVAREGVTFTNAYVNAPSCTPCRSSLLSGQYFFRTGQGAILQGAIWDPQIPTYPLLLEDAGYHIGFTYKVWSPGRPANAGYGGKKNAYAKAGGQFNGFSQTATKLVQSGQSIQQAKQTLMDQVSGNFDSFLAAQENDQPFCYWFGPTNVHRKWIAGSGKKLWGIDPNTLKGKLPPFLPDVPVVREDFADYLGEVAAFDAAVGVILKQLEEKGLTENTLVVISGDHGAPGFPYGKCNLYDFGTNVPLIAKWPGHIPENRVVTDFTTLMDLAPTFLEAGQVDVPEVMTGKSLLPVITSTKAGRVDPTRNQAITGRERHVAQARQGNLPYPQRAIRTDDYLYIINFAANRWPMGDPGQVDSETLPTTDQLTNETFVAFSDMDASPTKAWIIEHRNEPHVKPYYDYAFARRPGEELYILKDDPDQIHNVAGQVQYADIQKQLHQQLMNVLESTNDPRVVDDGRTFENPPFAGE</sequence>
<dbReference type="Pfam" id="PF00884">
    <property type="entry name" value="Sulfatase"/>
    <property type="match status" value="1"/>
</dbReference>
<name>A0A5C5XFT7_9PLAN</name>
<dbReference type="InterPro" id="IPR017850">
    <property type="entry name" value="Alkaline_phosphatase_core_sf"/>
</dbReference>
<dbReference type="PANTHER" id="PTHR43751:SF1">
    <property type="entry name" value="SULFATASE ATSG-RELATED"/>
    <property type="match status" value="1"/>
</dbReference>
<accession>A0A5C5XFT7</accession>
<dbReference type="SUPFAM" id="SSF53649">
    <property type="entry name" value="Alkaline phosphatase-like"/>
    <property type="match status" value="1"/>
</dbReference>
<dbReference type="GO" id="GO:0047753">
    <property type="term" value="F:choline-sulfatase activity"/>
    <property type="evidence" value="ECO:0007669"/>
    <property type="project" value="UniProtKB-EC"/>
</dbReference>
<dbReference type="CDD" id="cd16027">
    <property type="entry name" value="SGSH"/>
    <property type="match status" value="1"/>
</dbReference>
<evidence type="ECO:0000313" key="3">
    <source>
        <dbReference type="EMBL" id="TWT61223.1"/>
    </source>
</evidence>
<dbReference type="InterPro" id="IPR052701">
    <property type="entry name" value="GAG_Ulvan_Degrading_Sulfatases"/>
</dbReference>
<reference evidence="3 4" key="1">
    <citation type="submission" date="2019-02" db="EMBL/GenBank/DDBJ databases">
        <title>Deep-cultivation of Planctomycetes and their phenomic and genomic characterization uncovers novel biology.</title>
        <authorList>
            <person name="Wiegand S."/>
            <person name="Jogler M."/>
            <person name="Boedeker C."/>
            <person name="Pinto D."/>
            <person name="Vollmers J."/>
            <person name="Rivas-Marin E."/>
            <person name="Kohn T."/>
            <person name="Peeters S.H."/>
            <person name="Heuer A."/>
            <person name="Rast P."/>
            <person name="Oberbeckmann S."/>
            <person name="Bunk B."/>
            <person name="Jeske O."/>
            <person name="Meyerdierks A."/>
            <person name="Storesund J.E."/>
            <person name="Kallscheuer N."/>
            <person name="Luecker S."/>
            <person name="Lage O.M."/>
            <person name="Pohl T."/>
            <person name="Merkel B.J."/>
            <person name="Hornburger P."/>
            <person name="Mueller R.-W."/>
            <person name="Bruemmer F."/>
            <person name="Labrenz M."/>
            <person name="Spormann A.M."/>
            <person name="Op Den Camp H."/>
            <person name="Overmann J."/>
            <person name="Amann R."/>
            <person name="Jetten M.S.M."/>
            <person name="Mascher T."/>
            <person name="Medema M.H."/>
            <person name="Devos D.P."/>
            <person name="Kaster A.-K."/>
            <person name="Ovreas L."/>
            <person name="Rohde M."/>
            <person name="Galperin M.Y."/>
            <person name="Jogler C."/>
        </authorList>
    </citation>
    <scope>NUCLEOTIDE SEQUENCE [LARGE SCALE GENOMIC DNA]</scope>
    <source>
        <strain evidence="3 4">Pan54</strain>
    </source>
</reference>
<protein>
    <submittedName>
        <fullName evidence="3">Choline-sulfatase</fullName>
        <ecNumber evidence="3">3.1.6.6</ecNumber>
    </submittedName>
</protein>
<keyword evidence="3" id="KW-0378">Hydrolase</keyword>
<evidence type="ECO:0000313" key="4">
    <source>
        <dbReference type="Proteomes" id="UP000316095"/>
    </source>
</evidence>
<dbReference type="EC" id="3.1.6.6" evidence="3"/>
<dbReference type="Proteomes" id="UP000316095">
    <property type="component" value="Unassembled WGS sequence"/>
</dbReference>
<dbReference type="EMBL" id="SJPG01000001">
    <property type="protein sequence ID" value="TWT61223.1"/>
    <property type="molecule type" value="Genomic_DNA"/>
</dbReference>
<dbReference type="RefSeq" id="WP_146503242.1">
    <property type="nucleotide sequence ID" value="NZ_SJPG01000001.1"/>
</dbReference>
<proteinExistence type="predicted"/>
<gene>
    <name evidence="3" type="primary">betC_7</name>
    <name evidence="3" type="ORF">Pan54_19580</name>
</gene>
<feature type="domain" description="Sulfatase N-terminal" evidence="2">
    <location>
        <begin position="25"/>
        <end position="337"/>
    </location>
</feature>
<keyword evidence="4" id="KW-1185">Reference proteome</keyword>
<evidence type="ECO:0000256" key="1">
    <source>
        <dbReference type="SAM" id="SignalP"/>
    </source>
</evidence>
<dbReference type="Gene3D" id="3.40.720.10">
    <property type="entry name" value="Alkaline Phosphatase, subunit A"/>
    <property type="match status" value="1"/>
</dbReference>
<comment type="caution">
    <text evidence="3">The sequence shown here is derived from an EMBL/GenBank/DDBJ whole genome shotgun (WGS) entry which is preliminary data.</text>
</comment>
<keyword evidence="1" id="KW-0732">Signal</keyword>
<dbReference type="AlphaFoldDB" id="A0A5C5XFT7"/>
<dbReference type="InterPro" id="IPR000917">
    <property type="entry name" value="Sulfatase_N"/>
</dbReference>
<organism evidence="3 4">
    <name type="scientific">Rubinisphaera italica</name>
    <dbReference type="NCBI Taxonomy" id="2527969"/>
    <lineage>
        <taxon>Bacteria</taxon>
        <taxon>Pseudomonadati</taxon>
        <taxon>Planctomycetota</taxon>
        <taxon>Planctomycetia</taxon>
        <taxon>Planctomycetales</taxon>
        <taxon>Planctomycetaceae</taxon>
        <taxon>Rubinisphaera</taxon>
    </lineage>
</organism>
<feature type="signal peptide" evidence="1">
    <location>
        <begin position="1"/>
        <end position="21"/>
    </location>
</feature>
<evidence type="ECO:0000259" key="2">
    <source>
        <dbReference type="Pfam" id="PF00884"/>
    </source>
</evidence>
<dbReference type="OrthoDB" id="9762324at2"/>